<proteinExistence type="predicted"/>
<organism evidence="1 2">
    <name type="scientific">Klebsiella pneumoniae</name>
    <dbReference type="NCBI Taxonomy" id="573"/>
    <lineage>
        <taxon>Bacteria</taxon>
        <taxon>Pseudomonadati</taxon>
        <taxon>Pseudomonadota</taxon>
        <taxon>Gammaproteobacteria</taxon>
        <taxon>Enterobacterales</taxon>
        <taxon>Enterobacteriaceae</taxon>
        <taxon>Klebsiella/Raoultella group</taxon>
        <taxon>Klebsiella</taxon>
        <taxon>Klebsiella pneumoniae complex</taxon>
    </lineage>
</organism>
<evidence type="ECO:0000313" key="2">
    <source>
        <dbReference type="Proteomes" id="UP000255518"/>
    </source>
</evidence>
<reference evidence="1 2" key="1">
    <citation type="submission" date="2018-06" db="EMBL/GenBank/DDBJ databases">
        <authorList>
            <consortium name="Pathogen Informatics"/>
            <person name="Doyle S."/>
        </authorList>
    </citation>
    <scope>NUCLEOTIDE SEQUENCE [LARGE SCALE GENOMIC DNA]</scope>
    <source>
        <strain evidence="1 2">NCTC13443</strain>
    </source>
</reference>
<gene>
    <name evidence="1" type="ORF">NCTC13443_04601</name>
</gene>
<dbReference type="AlphaFoldDB" id="A0A377V611"/>
<name>A0A377V611_KLEPN</name>
<dbReference type="EMBL" id="UGKT01000001">
    <property type="protein sequence ID" value="STT04478.1"/>
    <property type="molecule type" value="Genomic_DNA"/>
</dbReference>
<accession>A0A377V611</accession>
<sequence>MVGDAEDHYPARKGFLTQLIQRLQTVHARHIKVQQDQVRIQRLGQLDTLRAIAGLANHLDVRRHADQLFHAGAQHRMVVNEKDSCPFLLTHEGLLIGWKTFFPG</sequence>
<protein>
    <submittedName>
        <fullName evidence="1">Uncharacterized protein</fullName>
    </submittedName>
</protein>
<dbReference type="Proteomes" id="UP000255518">
    <property type="component" value="Unassembled WGS sequence"/>
</dbReference>
<evidence type="ECO:0000313" key="1">
    <source>
        <dbReference type="EMBL" id="STT04478.1"/>
    </source>
</evidence>